<gene>
    <name evidence="3" type="ORF">ATZ99_08710</name>
</gene>
<feature type="transmembrane region" description="Helical" evidence="2">
    <location>
        <begin position="234"/>
        <end position="253"/>
    </location>
</feature>
<reference evidence="3 4" key="1">
    <citation type="submission" date="2015-12" db="EMBL/GenBank/DDBJ databases">
        <title>Draft genome of Thermovenabulum gondwanense isolated from a red thermophilic microbial mat colonisisng an outflow channel of a bore well.</title>
        <authorList>
            <person name="Patel B.K."/>
        </authorList>
    </citation>
    <scope>NUCLEOTIDE SEQUENCE [LARGE SCALE GENOMIC DNA]</scope>
    <source>
        <strain evidence="3 4">R270</strain>
    </source>
</reference>
<feature type="transmembrane region" description="Helical" evidence="2">
    <location>
        <begin position="201"/>
        <end position="222"/>
    </location>
</feature>
<dbReference type="STRING" id="520767.ATZ99_08710"/>
<dbReference type="EMBL" id="LOHZ01000023">
    <property type="protein sequence ID" value="KYO67053.1"/>
    <property type="molecule type" value="Genomic_DNA"/>
</dbReference>
<dbReference type="Proteomes" id="UP000075737">
    <property type="component" value="Unassembled WGS sequence"/>
</dbReference>
<dbReference type="CDD" id="cd06174">
    <property type="entry name" value="MFS"/>
    <property type="match status" value="1"/>
</dbReference>
<feature type="transmembrane region" description="Helical" evidence="2">
    <location>
        <begin position="98"/>
        <end position="117"/>
    </location>
</feature>
<keyword evidence="2" id="KW-0472">Membrane</keyword>
<evidence type="ECO:0000256" key="2">
    <source>
        <dbReference type="SAM" id="Phobius"/>
    </source>
</evidence>
<dbReference type="InterPro" id="IPR053160">
    <property type="entry name" value="MFS_DHA3_Transporter"/>
</dbReference>
<evidence type="ECO:0000313" key="3">
    <source>
        <dbReference type="EMBL" id="KYO67053.1"/>
    </source>
</evidence>
<comment type="caution">
    <text evidence="3">The sequence shown here is derived from an EMBL/GenBank/DDBJ whole genome shotgun (WGS) entry which is preliminary data.</text>
</comment>
<evidence type="ECO:0000313" key="4">
    <source>
        <dbReference type="Proteomes" id="UP000075737"/>
    </source>
</evidence>
<feature type="transmembrane region" description="Helical" evidence="2">
    <location>
        <begin position="349"/>
        <end position="373"/>
    </location>
</feature>
<dbReference type="GO" id="GO:0005886">
    <property type="term" value="C:plasma membrane"/>
    <property type="evidence" value="ECO:0007669"/>
    <property type="project" value="UniProtKB-SubCell"/>
</dbReference>
<feature type="transmembrane region" description="Helical" evidence="2">
    <location>
        <begin position="129"/>
        <end position="150"/>
    </location>
</feature>
<dbReference type="Gene3D" id="1.20.1250.20">
    <property type="entry name" value="MFS general substrate transporter like domains"/>
    <property type="match status" value="1"/>
</dbReference>
<evidence type="ECO:0000256" key="1">
    <source>
        <dbReference type="ARBA" id="ARBA00004651"/>
    </source>
</evidence>
<dbReference type="Pfam" id="PF07690">
    <property type="entry name" value="MFS_1"/>
    <property type="match status" value="1"/>
</dbReference>
<feature type="transmembrane region" description="Helical" evidence="2">
    <location>
        <begin position="34"/>
        <end position="53"/>
    </location>
</feature>
<dbReference type="InterPro" id="IPR036259">
    <property type="entry name" value="MFS_trans_sf"/>
</dbReference>
<dbReference type="PANTHER" id="PTHR23530:SF1">
    <property type="entry name" value="PERMEASE, MAJOR FACILITATOR SUPERFAMILY-RELATED"/>
    <property type="match status" value="1"/>
</dbReference>
<keyword evidence="2" id="KW-1133">Transmembrane helix</keyword>
<accession>A0A162MS26</accession>
<dbReference type="InterPro" id="IPR011701">
    <property type="entry name" value="MFS"/>
</dbReference>
<dbReference type="GO" id="GO:0022857">
    <property type="term" value="F:transmembrane transporter activity"/>
    <property type="evidence" value="ECO:0007669"/>
    <property type="project" value="InterPro"/>
</dbReference>
<dbReference type="SUPFAM" id="SSF103473">
    <property type="entry name" value="MFS general substrate transporter"/>
    <property type="match status" value="1"/>
</dbReference>
<evidence type="ECO:0008006" key="5">
    <source>
        <dbReference type="Google" id="ProtNLM"/>
    </source>
</evidence>
<keyword evidence="2" id="KW-0812">Transmembrane</keyword>
<protein>
    <recommendedName>
        <fullName evidence="5">Major facilitator superfamily (MFS) profile domain-containing protein</fullName>
    </recommendedName>
</protein>
<keyword evidence="4" id="KW-1185">Reference proteome</keyword>
<feature type="transmembrane region" description="Helical" evidence="2">
    <location>
        <begin position="325"/>
        <end position="343"/>
    </location>
</feature>
<organism evidence="3 4">
    <name type="scientific">Thermovenabulum gondwanense</name>
    <dbReference type="NCBI Taxonomy" id="520767"/>
    <lineage>
        <taxon>Bacteria</taxon>
        <taxon>Bacillati</taxon>
        <taxon>Bacillota</taxon>
        <taxon>Clostridia</taxon>
        <taxon>Thermosediminibacterales</taxon>
        <taxon>Thermosediminibacteraceae</taxon>
        <taxon>Thermovenabulum</taxon>
    </lineage>
</organism>
<feature type="transmembrane region" description="Helical" evidence="2">
    <location>
        <begin position="288"/>
        <end position="304"/>
    </location>
</feature>
<name>A0A162MS26_9FIRM</name>
<comment type="subcellular location">
    <subcellularLocation>
        <location evidence="1">Cell membrane</location>
        <topology evidence="1">Multi-pass membrane protein</topology>
    </subcellularLocation>
</comment>
<sequence>MNRRNYFLMCAVVFLQGFVFYGPIATLYRQAKGLSMYDIFFIESVSLILMIALEIPWGWFADRFGYKLTLAISNFLFFLSKIVFYRADSFSLFLLERIILALSIAGISGCDIALLYASIEKKESERYFGIYEAVSTLGFFLASLASTAVVGVSMEFAAKLTIFPYGFAWILTLFLQETGGRIEKKPFLLTSLKNAFNNGRMLLFIIAVALVTQVSHSTTIFLNQVQYMKSGINLRYYGIIMAGVQLLPVFSAKTYTITGKLGQSLSMKLFFGVISTACFILSRTKNPAFSVLFIALIGTCYALSRPIFLDIQNKSIITDSRATLLSIYSMIINIICAVVNLIIGKAADISIETAFTACGIAATVAFILINVYFNFPIGKVPSGERGIQDGNSLI</sequence>
<dbReference type="PANTHER" id="PTHR23530">
    <property type="entry name" value="TRANSPORT PROTEIN-RELATED"/>
    <property type="match status" value="1"/>
</dbReference>
<dbReference type="AlphaFoldDB" id="A0A162MS26"/>
<feature type="transmembrane region" description="Helical" evidence="2">
    <location>
        <begin position="65"/>
        <end position="86"/>
    </location>
</feature>
<proteinExistence type="predicted"/>
<feature type="transmembrane region" description="Helical" evidence="2">
    <location>
        <begin position="7"/>
        <end position="28"/>
    </location>
</feature>